<evidence type="ECO:0000259" key="6">
    <source>
        <dbReference type="PROSITE" id="PS51294"/>
    </source>
</evidence>
<dbReference type="GO" id="GO:0003700">
    <property type="term" value="F:DNA-binding transcription factor activity"/>
    <property type="evidence" value="ECO:0007669"/>
    <property type="project" value="InterPro"/>
</dbReference>
<dbReference type="InterPro" id="IPR001005">
    <property type="entry name" value="SANT/Myb"/>
</dbReference>
<dbReference type="InterPro" id="IPR009057">
    <property type="entry name" value="Homeodomain-like_sf"/>
</dbReference>
<feature type="compositionally biased region" description="Basic and acidic residues" evidence="5">
    <location>
        <begin position="361"/>
        <end position="387"/>
    </location>
</feature>
<dbReference type="PANTHER" id="PTHR31314">
    <property type="entry name" value="MYB FAMILY TRANSCRIPTION FACTOR PHL7-LIKE"/>
    <property type="match status" value="1"/>
</dbReference>
<feature type="compositionally biased region" description="Basic and acidic residues" evidence="5">
    <location>
        <begin position="20"/>
        <end position="34"/>
    </location>
</feature>
<keyword evidence="2" id="KW-0805">Transcription regulation</keyword>
<dbReference type="OrthoDB" id="551907at2759"/>
<evidence type="ECO:0000256" key="1">
    <source>
        <dbReference type="ARBA" id="ARBA00004123"/>
    </source>
</evidence>
<evidence type="ECO:0000313" key="8">
    <source>
        <dbReference type="Proteomes" id="UP001152561"/>
    </source>
</evidence>
<dbReference type="Pfam" id="PF00249">
    <property type="entry name" value="Myb_DNA-binding"/>
    <property type="match status" value="1"/>
</dbReference>
<evidence type="ECO:0000256" key="3">
    <source>
        <dbReference type="ARBA" id="ARBA00023163"/>
    </source>
</evidence>
<dbReference type="GO" id="GO:0005634">
    <property type="term" value="C:nucleus"/>
    <property type="evidence" value="ECO:0007669"/>
    <property type="project" value="UniProtKB-SubCell"/>
</dbReference>
<keyword evidence="8" id="KW-1185">Reference proteome</keyword>
<dbReference type="InterPro" id="IPR046955">
    <property type="entry name" value="PHR1-like"/>
</dbReference>
<dbReference type="InterPro" id="IPR017930">
    <property type="entry name" value="Myb_dom"/>
</dbReference>
<evidence type="ECO:0000313" key="7">
    <source>
        <dbReference type="EMBL" id="KAJ8551039.1"/>
    </source>
</evidence>
<keyword evidence="4" id="KW-0539">Nucleus</keyword>
<dbReference type="SUPFAM" id="SSF46689">
    <property type="entry name" value="Homeodomain-like"/>
    <property type="match status" value="1"/>
</dbReference>
<dbReference type="FunFam" id="1.10.10.60:FF:000002">
    <property type="entry name" value="Myb family transcription factor"/>
    <property type="match status" value="1"/>
</dbReference>
<keyword evidence="3" id="KW-0804">Transcription</keyword>
<name>A0A9Q1M5T8_9SOLA</name>
<feature type="domain" description="HTH myb-type" evidence="6">
    <location>
        <begin position="57"/>
        <end position="117"/>
    </location>
</feature>
<evidence type="ECO:0000256" key="5">
    <source>
        <dbReference type="SAM" id="MobiDB-lite"/>
    </source>
</evidence>
<dbReference type="Proteomes" id="UP001152561">
    <property type="component" value="Unassembled WGS sequence"/>
</dbReference>
<comment type="subcellular location">
    <subcellularLocation>
        <location evidence="1">Nucleus</location>
    </subcellularLocation>
</comment>
<feature type="region of interest" description="Disordered" evidence="5">
    <location>
        <begin position="347"/>
        <end position="387"/>
    </location>
</feature>
<dbReference type="EMBL" id="JAJAGQ010000010">
    <property type="protein sequence ID" value="KAJ8551039.1"/>
    <property type="molecule type" value="Genomic_DNA"/>
</dbReference>
<dbReference type="PANTHER" id="PTHR31314:SF168">
    <property type="entry name" value="MYB-LIKE HTH TRANSCRIPTIONAL REGULATOR FAMILY PROTEIN"/>
    <property type="match status" value="1"/>
</dbReference>
<accession>A0A9Q1M5T8</accession>
<feature type="region of interest" description="Disordered" evidence="5">
    <location>
        <begin position="1"/>
        <end position="51"/>
    </location>
</feature>
<dbReference type="InterPro" id="IPR006447">
    <property type="entry name" value="Myb_dom_plants"/>
</dbReference>
<evidence type="ECO:0000256" key="2">
    <source>
        <dbReference type="ARBA" id="ARBA00023015"/>
    </source>
</evidence>
<protein>
    <recommendedName>
        <fullName evidence="6">HTH myb-type domain-containing protein</fullName>
    </recommendedName>
</protein>
<feature type="compositionally biased region" description="Polar residues" evidence="5">
    <location>
        <begin position="8"/>
        <end position="18"/>
    </location>
</feature>
<comment type="caution">
    <text evidence="7">The sequence shown here is derived from an EMBL/GenBank/DDBJ whole genome shotgun (WGS) entry which is preliminary data.</text>
</comment>
<dbReference type="AlphaFoldDB" id="A0A9Q1M5T8"/>
<feature type="compositionally biased region" description="Polar residues" evidence="5">
    <location>
        <begin position="415"/>
        <end position="439"/>
    </location>
</feature>
<proteinExistence type="predicted"/>
<dbReference type="Gene3D" id="1.10.10.60">
    <property type="entry name" value="Homeodomain-like"/>
    <property type="match status" value="1"/>
</dbReference>
<feature type="region of interest" description="Disordered" evidence="5">
    <location>
        <begin position="409"/>
        <end position="466"/>
    </location>
</feature>
<dbReference type="GO" id="GO:0010597">
    <property type="term" value="P:green leaf volatile biosynthetic process"/>
    <property type="evidence" value="ECO:0007669"/>
    <property type="project" value="UniProtKB-ARBA"/>
</dbReference>
<feature type="region of interest" description="Disordered" evidence="5">
    <location>
        <begin position="287"/>
        <end position="310"/>
    </location>
</feature>
<organism evidence="7 8">
    <name type="scientific">Anisodus acutangulus</name>
    <dbReference type="NCBI Taxonomy" id="402998"/>
    <lineage>
        <taxon>Eukaryota</taxon>
        <taxon>Viridiplantae</taxon>
        <taxon>Streptophyta</taxon>
        <taxon>Embryophyta</taxon>
        <taxon>Tracheophyta</taxon>
        <taxon>Spermatophyta</taxon>
        <taxon>Magnoliopsida</taxon>
        <taxon>eudicotyledons</taxon>
        <taxon>Gunneridae</taxon>
        <taxon>Pentapetalae</taxon>
        <taxon>asterids</taxon>
        <taxon>lamiids</taxon>
        <taxon>Solanales</taxon>
        <taxon>Solanaceae</taxon>
        <taxon>Solanoideae</taxon>
        <taxon>Hyoscyameae</taxon>
        <taxon>Anisodus</taxon>
    </lineage>
</organism>
<evidence type="ECO:0000256" key="4">
    <source>
        <dbReference type="ARBA" id="ARBA00023242"/>
    </source>
</evidence>
<dbReference type="NCBIfam" id="TIGR01557">
    <property type="entry name" value="myb_SHAQKYF"/>
    <property type="match status" value="1"/>
</dbReference>
<dbReference type="PROSITE" id="PS51294">
    <property type="entry name" value="HTH_MYB"/>
    <property type="match status" value="1"/>
</dbReference>
<dbReference type="GO" id="GO:0000976">
    <property type="term" value="F:transcription cis-regulatory region binding"/>
    <property type="evidence" value="ECO:0007669"/>
    <property type="project" value="UniProtKB-ARBA"/>
</dbReference>
<gene>
    <name evidence="7" type="ORF">K7X08_000409</name>
</gene>
<reference evidence="8" key="1">
    <citation type="journal article" date="2023" name="Proc. Natl. Acad. Sci. U.S.A.">
        <title>Genomic and structural basis for evolution of tropane alkaloid biosynthesis.</title>
        <authorList>
            <person name="Wanga Y.-J."/>
            <person name="Taina T."/>
            <person name="Yua J.-Y."/>
            <person name="Lia J."/>
            <person name="Xua B."/>
            <person name="Chenc J."/>
            <person name="D'Auriad J.C."/>
            <person name="Huanga J.-P."/>
            <person name="Huanga S.-X."/>
        </authorList>
    </citation>
    <scope>NUCLEOTIDE SEQUENCE [LARGE SCALE GENOMIC DNA]</scope>
    <source>
        <strain evidence="8">cv. KIB-2019</strain>
    </source>
</reference>
<sequence length="466" mass="51894">MSEDSGETGCNSKTSSNFEKYGDETEKASSKFKDGGSSSDSTVEESEKKPCVRPYVRSKMPRLRWTPDLHLRFVHAVERLGGQDRATPKLVLQMMNIKGLNIAHIKSHLQMYRSNKMDAQGQGIEHQDNLFMEGGDPNIFNLSKLPMFPASHQRLNSPFRYEDAYWNCHGNWMPNTTVGEITLNRIRGGLYPTFNQDLYTRIPSFINERSTLQQSEIKNEIGLSGGNPSDELTRLFHIAAKAQARAFGGNGSTSPDLERALNLQKQTPLKRKVSDCDIDLNLSLGVKPRNACDNNDENDNGSSLSLSLSSPLSSSRVTRFKEDVNIDATTRFTQLVVQVGCQSRPTPVLGRESNIDATTENARRGAIEEGKDQEEAQEHDKKCGDRMEHAEDSDIMLLGEGDVSANELHERCDGTSLSLQADRQEGTQANSEESATQTEEMLMSGEEDKMPSVLGHKINQEQQSMD</sequence>